<keyword evidence="2" id="KW-1185">Reference proteome</keyword>
<reference evidence="1 2" key="1">
    <citation type="submission" date="2020-07" db="EMBL/GenBank/DDBJ databases">
        <title>Comparative genomics of pyrophilous fungi reveals a link between fire events and developmental genes.</title>
        <authorList>
            <consortium name="DOE Joint Genome Institute"/>
            <person name="Steindorff A.S."/>
            <person name="Carver A."/>
            <person name="Calhoun S."/>
            <person name="Stillman K."/>
            <person name="Liu H."/>
            <person name="Lipzen A."/>
            <person name="Pangilinan J."/>
            <person name="Labutti K."/>
            <person name="Bruns T.D."/>
            <person name="Grigoriev I.V."/>
        </authorList>
    </citation>
    <scope>NUCLEOTIDE SEQUENCE [LARGE SCALE GENOMIC DNA]</scope>
    <source>
        <strain evidence="1 2">CBS 144469</strain>
    </source>
</reference>
<dbReference type="Proteomes" id="UP000521943">
    <property type="component" value="Unassembled WGS sequence"/>
</dbReference>
<dbReference type="AlphaFoldDB" id="A0A8H6HMS5"/>
<comment type="caution">
    <text evidence="1">The sequence shown here is derived from an EMBL/GenBank/DDBJ whole genome shotgun (WGS) entry which is preliminary data.</text>
</comment>
<gene>
    <name evidence="1" type="ORF">DFP72DRAFT_852167</name>
</gene>
<name>A0A8H6HMS5_9AGAR</name>
<organism evidence="1 2">
    <name type="scientific">Ephemerocybe angulata</name>
    <dbReference type="NCBI Taxonomy" id="980116"/>
    <lineage>
        <taxon>Eukaryota</taxon>
        <taxon>Fungi</taxon>
        <taxon>Dikarya</taxon>
        <taxon>Basidiomycota</taxon>
        <taxon>Agaricomycotina</taxon>
        <taxon>Agaricomycetes</taxon>
        <taxon>Agaricomycetidae</taxon>
        <taxon>Agaricales</taxon>
        <taxon>Agaricineae</taxon>
        <taxon>Psathyrellaceae</taxon>
        <taxon>Ephemerocybe</taxon>
    </lineage>
</organism>
<accession>A0A8H6HMS5</accession>
<evidence type="ECO:0000313" key="2">
    <source>
        <dbReference type="Proteomes" id="UP000521943"/>
    </source>
</evidence>
<protein>
    <submittedName>
        <fullName evidence="1">Uncharacterized protein</fullName>
    </submittedName>
</protein>
<evidence type="ECO:0000313" key="1">
    <source>
        <dbReference type="EMBL" id="KAF6749908.1"/>
    </source>
</evidence>
<dbReference type="EMBL" id="JACGCI010000060">
    <property type="protein sequence ID" value="KAF6749908.1"/>
    <property type="molecule type" value="Genomic_DNA"/>
</dbReference>
<sequence length="483" mass="53086">MDELTPANGAEYHLQEAHLESEIDLQTEDTDCFGGARRTTHLPGVSRVGKHTSKQPHLHLERITSTPAGGRLLAENGRFRVTRGSQVLAKKQVLGNGRLGSTPGVGKSSSKLRKRFSWRCTTHLQVEFPGLAGASIGAYWGRALNTQSNPGVFLASLITMILEPADRRISAESCLQKAHLESDVELQTEERIFLEVHNSPPSRVSRRNPGVFLASLITMILEDGIASPGIPLESETEHQTQEMILLEGQNPPPSRVSRVADTMILEPADGRISTESHLQKAFLESKIELQTEETILLEARNSPPSRVSMVAVILEPADGRISMESHLQKAFLESKIELQTEEMILLEGHNSPPSRVSRPYVSPPYGPLCTRENTVMRMSPNPNMLGSYYQRAWVVNPSMTLAGCPGEVNSHQFLASLSARLMKTAWRAQCESEPHGAQYSTRRFDRQSEEALLLANAVKSCGSVLSLPGPIRFIAEAALPTEA</sequence>
<proteinExistence type="predicted"/>